<dbReference type="NCBIfam" id="TIGR00331">
    <property type="entry name" value="hrcA"/>
    <property type="match status" value="1"/>
</dbReference>
<dbReference type="InterPro" id="IPR023120">
    <property type="entry name" value="WHTH_transcript_rep_HrcA_IDD"/>
</dbReference>
<gene>
    <name evidence="5" type="primary">hrcA</name>
    <name evidence="7" type="ORF">C7B77_25115</name>
</gene>
<evidence type="ECO:0000259" key="6">
    <source>
        <dbReference type="Pfam" id="PF01628"/>
    </source>
</evidence>
<dbReference type="InterPro" id="IPR002571">
    <property type="entry name" value="HrcA"/>
</dbReference>
<dbReference type="PANTHER" id="PTHR34824">
    <property type="entry name" value="HEAT-INDUCIBLE TRANSCRIPTION REPRESSOR HRCA"/>
    <property type="match status" value="1"/>
</dbReference>
<name>A0A2T1FKU8_9CYAN</name>
<dbReference type="InterPro" id="IPR036388">
    <property type="entry name" value="WH-like_DNA-bd_sf"/>
</dbReference>
<protein>
    <recommendedName>
        <fullName evidence="5">Heat-inducible transcription repressor HrcA</fullName>
    </recommendedName>
</protein>
<dbReference type="Gene3D" id="3.30.450.40">
    <property type="match status" value="1"/>
</dbReference>
<evidence type="ECO:0000256" key="5">
    <source>
        <dbReference type="HAMAP-Rule" id="MF_00081"/>
    </source>
</evidence>
<keyword evidence="8" id="KW-1185">Reference proteome</keyword>
<organism evidence="7 8">
    <name type="scientific">Chamaesiphon polymorphus CCALA 037</name>
    <dbReference type="NCBI Taxonomy" id="2107692"/>
    <lineage>
        <taxon>Bacteria</taxon>
        <taxon>Bacillati</taxon>
        <taxon>Cyanobacteriota</taxon>
        <taxon>Cyanophyceae</taxon>
        <taxon>Gomontiellales</taxon>
        <taxon>Chamaesiphonaceae</taxon>
        <taxon>Chamaesiphon</taxon>
    </lineage>
</organism>
<dbReference type="PIRSF" id="PIRSF005485">
    <property type="entry name" value="HrcA"/>
    <property type="match status" value="1"/>
</dbReference>
<reference evidence="7 8" key="1">
    <citation type="submission" date="2018-03" db="EMBL/GenBank/DDBJ databases">
        <title>The ancient ancestry and fast evolution of plastids.</title>
        <authorList>
            <person name="Moore K.R."/>
            <person name="Magnabosco C."/>
            <person name="Momper L."/>
            <person name="Gold D.A."/>
            <person name="Bosak T."/>
            <person name="Fournier G.P."/>
        </authorList>
    </citation>
    <scope>NUCLEOTIDE SEQUENCE [LARGE SCALE GENOMIC DNA]</scope>
    <source>
        <strain evidence="7 8">CCALA 037</strain>
    </source>
</reference>
<dbReference type="Pfam" id="PF01628">
    <property type="entry name" value="HrcA"/>
    <property type="match status" value="1"/>
</dbReference>
<evidence type="ECO:0000256" key="4">
    <source>
        <dbReference type="ARBA" id="ARBA00023163"/>
    </source>
</evidence>
<keyword evidence="4 5" id="KW-0804">Transcription</keyword>
<dbReference type="SUPFAM" id="SSF46785">
    <property type="entry name" value="Winged helix' DNA-binding domain"/>
    <property type="match status" value="1"/>
</dbReference>
<keyword evidence="3 5" id="KW-0346">Stress response</keyword>
<sequence>MSFDLNKRHQQILKATIRQYISTAEPVGSKTLVDGYNLNISPATIRNGFATLEKAGFLYQPHTSAGRVPSDLGYRVYVDRLIQPSPDMGKQVEELLSDKLDWDGWSLEAILRGAVEVLASLSGYVTMITLPQARRSTVKHIQLVRVEANKIMVIVVWDAYETQSILMQLPQQRSASDGDLLDRELQVLSNFLNGKLRGRSVLEVLKLDWSELDRELQQYVDLVRNLLTDLSRQSKPTHTSQMMIWGISEVLGQPEFSQLQQVKTLLHLLESEQDKIWESIFKPDLDSSLDLQPKIAIRIGAENPLKPMQTCTLISTNYHQDSIPVGSVGLLGPKRMLYEDAIALVESAADYISTAISQD</sequence>
<comment type="similarity">
    <text evidence="5">Belongs to the HrcA family.</text>
</comment>
<dbReference type="AlphaFoldDB" id="A0A2T1FKU8"/>
<evidence type="ECO:0000256" key="2">
    <source>
        <dbReference type="ARBA" id="ARBA00023015"/>
    </source>
</evidence>
<dbReference type="SUPFAM" id="SSF55781">
    <property type="entry name" value="GAF domain-like"/>
    <property type="match status" value="1"/>
</dbReference>
<dbReference type="RefSeq" id="WP_106311383.1">
    <property type="nucleotide sequence ID" value="NZ_PVWO01000495.1"/>
</dbReference>
<dbReference type="PANTHER" id="PTHR34824:SF1">
    <property type="entry name" value="HEAT-INDUCIBLE TRANSCRIPTION REPRESSOR HRCA"/>
    <property type="match status" value="1"/>
</dbReference>
<dbReference type="OrthoDB" id="9783139at2"/>
<feature type="domain" description="Heat-inducible transcription repressor HrcA C-terminal" evidence="6">
    <location>
        <begin position="108"/>
        <end position="342"/>
    </location>
</feature>
<dbReference type="Proteomes" id="UP000238937">
    <property type="component" value="Unassembled WGS sequence"/>
</dbReference>
<dbReference type="Gene3D" id="3.30.390.60">
    <property type="entry name" value="Heat-inducible transcription repressor hrca homolog, domain 3"/>
    <property type="match status" value="1"/>
</dbReference>
<evidence type="ECO:0000256" key="1">
    <source>
        <dbReference type="ARBA" id="ARBA00022491"/>
    </source>
</evidence>
<evidence type="ECO:0000256" key="3">
    <source>
        <dbReference type="ARBA" id="ARBA00023016"/>
    </source>
</evidence>
<dbReference type="InterPro" id="IPR029016">
    <property type="entry name" value="GAF-like_dom_sf"/>
</dbReference>
<evidence type="ECO:0000313" key="8">
    <source>
        <dbReference type="Proteomes" id="UP000238937"/>
    </source>
</evidence>
<dbReference type="GO" id="GO:0045892">
    <property type="term" value="P:negative regulation of DNA-templated transcription"/>
    <property type="evidence" value="ECO:0007669"/>
    <property type="project" value="UniProtKB-UniRule"/>
</dbReference>
<dbReference type="Gene3D" id="1.10.10.10">
    <property type="entry name" value="Winged helix-like DNA-binding domain superfamily/Winged helix DNA-binding domain"/>
    <property type="match status" value="1"/>
</dbReference>
<comment type="caution">
    <text evidence="7">The sequence shown here is derived from an EMBL/GenBank/DDBJ whole genome shotgun (WGS) entry which is preliminary data.</text>
</comment>
<dbReference type="InterPro" id="IPR036390">
    <property type="entry name" value="WH_DNA-bd_sf"/>
</dbReference>
<keyword evidence="1 5" id="KW-0678">Repressor</keyword>
<dbReference type="GO" id="GO:0003677">
    <property type="term" value="F:DNA binding"/>
    <property type="evidence" value="ECO:0007669"/>
    <property type="project" value="InterPro"/>
</dbReference>
<keyword evidence="2 5" id="KW-0805">Transcription regulation</keyword>
<dbReference type="EMBL" id="PVWO01000495">
    <property type="protein sequence ID" value="PSB45620.1"/>
    <property type="molecule type" value="Genomic_DNA"/>
</dbReference>
<evidence type="ECO:0000313" key="7">
    <source>
        <dbReference type="EMBL" id="PSB45620.1"/>
    </source>
</evidence>
<dbReference type="HAMAP" id="MF_00081">
    <property type="entry name" value="HrcA"/>
    <property type="match status" value="1"/>
</dbReference>
<dbReference type="InterPro" id="IPR021153">
    <property type="entry name" value="HrcA_C"/>
</dbReference>
<comment type="function">
    <text evidence="5">Negative regulator of class I heat shock genes (grpE-dnaK-dnaJ and groELS operons). Prevents heat-shock induction of these operons.</text>
</comment>
<accession>A0A2T1FKU8</accession>
<proteinExistence type="inferred from homology"/>